<gene>
    <name evidence="3" type="ORF">D623_10006427</name>
</gene>
<dbReference type="GO" id="GO:0014069">
    <property type="term" value="C:postsynaptic density"/>
    <property type="evidence" value="ECO:0007669"/>
    <property type="project" value="TreeGrafter"/>
</dbReference>
<dbReference type="Pfam" id="PF00595">
    <property type="entry name" value="PDZ"/>
    <property type="match status" value="1"/>
</dbReference>
<feature type="domain" description="PDZ" evidence="2">
    <location>
        <begin position="77"/>
        <end position="106"/>
    </location>
</feature>
<dbReference type="SUPFAM" id="SSF50156">
    <property type="entry name" value="PDZ domain-like"/>
    <property type="match status" value="2"/>
</dbReference>
<dbReference type="Proteomes" id="UP000052978">
    <property type="component" value="Unassembled WGS sequence"/>
</dbReference>
<dbReference type="EMBL" id="KE162096">
    <property type="protein sequence ID" value="EPQ07020.1"/>
    <property type="molecule type" value="Genomic_DNA"/>
</dbReference>
<organism evidence="3 4">
    <name type="scientific">Myotis brandtii</name>
    <name type="common">Brandt's bat</name>
    <dbReference type="NCBI Taxonomy" id="109478"/>
    <lineage>
        <taxon>Eukaryota</taxon>
        <taxon>Metazoa</taxon>
        <taxon>Chordata</taxon>
        <taxon>Craniata</taxon>
        <taxon>Vertebrata</taxon>
        <taxon>Euteleostomi</taxon>
        <taxon>Mammalia</taxon>
        <taxon>Eutheria</taxon>
        <taxon>Laurasiatheria</taxon>
        <taxon>Chiroptera</taxon>
        <taxon>Yangochiroptera</taxon>
        <taxon>Vespertilionidae</taxon>
        <taxon>Myotis</taxon>
    </lineage>
</organism>
<dbReference type="SMART" id="SM00228">
    <property type="entry name" value="PDZ"/>
    <property type="match status" value="1"/>
</dbReference>
<evidence type="ECO:0000256" key="1">
    <source>
        <dbReference type="SAM" id="MobiDB-lite"/>
    </source>
</evidence>
<dbReference type="PANTHER" id="PTHR23119">
    <property type="entry name" value="DISCS LARGE"/>
    <property type="match status" value="1"/>
</dbReference>
<feature type="domain" description="PDZ" evidence="2">
    <location>
        <begin position="22"/>
        <end position="76"/>
    </location>
</feature>
<dbReference type="GO" id="GO:0016323">
    <property type="term" value="C:basolateral plasma membrane"/>
    <property type="evidence" value="ECO:0007669"/>
    <property type="project" value="TreeGrafter"/>
</dbReference>
<dbReference type="Gene3D" id="2.30.42.10">
    <property type="match status" value="2"/>
</dbReference>
<dbReference type="PROSITE" id="PS50106">
    <property type="entry name" value="PDZ"/>
    <property type="match status" value="2"/>
</dbReference>
<dbReference type="GO" id="GO:0045211">
    <property type="term" value="C:postsynaptic membrane"/>
    <property type="evidence" value="ECO:0007669"/>
    <property type="project" value="TreeGrafter"/>
</dbReference>
<dbReference type="GO" id="GO:0045197">
    <property type="term" value="P:establishment or maintenance of epithelial cell apical/basal polarity"/>
    <property type="evidence" value="ECO:0007669"/>
    <property type="project" value="TreeGrafter"/>
</dbReference>
<name>S7MUG5_MYOBR</name>
<dbReference type="InterPro" id="IPR001478">
    <property type="entry name" value="PDZ"/>
</dbReference>
<sequence>MVAEEEEEKEEAAASVPSVKLTLTIVRQTGGLGISIAGGKGSTPYKGDDEGIFISRVSEEGPAARAGVRVGDKLLEGIFISRIAEGGAAHRAGTLQVGDRVLSTPGGRVLCSQEKELPGQTPQWGPEATLSFRERQKYFELEVRVPQAEGPPKRVSLVGADDLRKMQEEEDLGPLTSTSPGRLALSGRKFDYRVFAALPSSRPVYDMQSPDFAEELRSLEPSPSPGLQEEDGEVALVLLGRPSPEDVALCSSRRPLRPGRRGLGPVPS</sequence>
<dbReference type="GO" id="GO:0043113">
    <property type="term" value="P:receptor clustering"/>
    <property type="evidence" value="ECO:0007669"/>
    <property type="project" value="TreeGrafter"/>
</dbReference>
<dbReference type="InterPro" id="IPR050614">
    <property type="entry name" value="Synaptic_Scaffolding_LAP-MAGUK"/>
</dbReference>
<proteinExistence type="predicted"/>
<dbReference type="GO" id="GO:0005912">
    <property type="term" value="C:adherens junction"/>
    <property type="evidence" value="ECO:0007669"/>
    <property type="project" value="TreeGrafter"/>
</dbReference>
<dbReference type="AlphaFoldDB" id="S7MUG5"/>
<dbReference type="GO" id="GO:0098609">
    <property type="term" value="P:cell-cell adhesion"/>
    <property type="evidence" value="ECO:0007669"/>
    <property type="project" value="TreeGrafter"/>
</dbReference>
<dbReference type="PANTHER" id="PTHR23119:SF44">
    <property type="entry name" value="PROTEIN LAP4"/>
    <property type="match status" value="1"/>
</dbReference>
<dbReference type="GO" id="GO:0098887">
    <property type="term" value="P:neurotransmitter receptor transport, endosome to postsynaptic membrane"/>
    <property type="evidence" value="ECO:0007669"/>
    <property type="project" value="TreeGrafter"/>
</dbReference>
<accession>S7MUG5</accession>
<dbReference type="GO" id="GO:0098968">
    <property type="term" value="P:neurotransmitter receptor transport postsynaptic membrane to endosome"/>
    <property type="evidence" value="ECO:0007669"/>
    <property type="project" value="TreeGrafter"/>
</dbReference>
<evidence type="ECO:0000313" key="3">
    <source>
        <dbReference type="EMBL" id="EPQ07020.1"/>
    </source>
</evidence>
<evidence type="ECO:0000313" key="4">
    <source>
        <dbReference type="Proteomes" id="UP000052978"/>
    </source>
</evidence>
<feature type="region of interest" description="Disordered" evidence="1">
    <location>
        <begin position="246"/>
        <end position="268"/>
    </location>
</feature>
<keyword evidence="4" id="KW-1185">Reference proteome</keyword>
<dbReference type="GO" id="GO:0019901">
    <property type="term" value="F:protein kinase binding"/>
    <property type="evidence" value="ECO:0007669"/>
    <property type="project" value="TreeGrafter"/>
</dbReference>
<evidence type="ECO:0000259" key="2">
    <source>
        <dbReference type="PROSITE" id="PS50106"/>
    </source>
</evidence>
<reference evidence="3 4" key="1">
    <citation type="journal article" date="2013" name="Nat. Commun.">
        <title>Genome analysis reveals insights into physiology and longevity of the Brandt's bat Myotis brandtii.</title>
        <authorList>
            <person name="Seim I."/>
            <person name="Fang X."/>
            <person name="Xiong Z."/>
            <person name="Lobanov A.V."/>
            <person name="Huang Z."/>
            <person name="Ma S."/>
            <person name="Feng Y."/>
            <person name="Turanov A.A."/>
            <person name="Zhu Y."/>
            <person name="Lenz T.L."/>
            <person name="Gerashchenko M.V."/>
            <person name="Fan D."/>
            <person name="Hee Yim S."/>
            <person name="Yao X."/>
            <person name="Jordan D."/>
            <person name="Xiong Y."/>
            <person name="Ma Y."/>
            <person name="Lyapunov A.N."/>
            <person name="Chen G."/>
            <person name="Kulakova O.I."/>
            <person name="Sun Y."/>
            <person name="Lee S.G."/>
            <person name="Bronson R.T."/>
            <person name="Moskalev A.A."/>
            <person name="Sunyaev S.R."/>
            <person name="Zhang G."/>
            <person name="Krogh A."/>
            <person name="Wang J."/>
            <person name="Gladyshev V.N."/>
        </authorList>
    </citation>
    <scope>NUCLEOTIDE SEQUENCE [LARGE SCALE GENOMIC DNA]</scope>
</reference>
<dbReference type="InterPro" id="IPR036034">
    <property type="entry name" value="PDZ_sf"/>
</dbReference>
<protein>
    <submittedName>
        <fullName evidence="3">Protein scribble like protein</fullName>
    </submittedName>
</protein>